<dbReference type="PROSITE" id="PS50043">
    <property type="entry name" value="HTH_LUXR_2"/>
    <property type="match status" value="1"/>
</dbReference>
<dbReference type="EMBL" id="FMAG01000001">
    <property type="protein sequence ID" value="SCB13482.1"/>
    <property type="molecule type" value="Genomic_DNA"/>
</dbReference>
<dbReference type="SUPFAM" id="SSF75516">
    <property type="entry name" value="Pheromone-binding domain of LuxR-like quorum-sensing transcription factors"/>
    <property type="match status" value="1"/>
</dbReference>
<dbReference type="Gene3D" id="1.10.10.10">
    <property type="entry name" value="Winged helix-like DNA-binding domain superfamily/Winged helix DNA-binding domain"/>
    <property type="match status" value="1"/>
</dbReference>
<keyword evidence="1" id="KW-0805">Transcription regulation</keyword>
<keyword evidence="3" id="KW-0804">Transcription</keyword>
<dbReference type="RefSeq" id="WP_092707500.1">
    <property type="nucleotide sequence ID" value="NZ_FMAG01000001.1"/>
</dbReference>
<gene>
    <name evidence="5" type="ORF">GA0061103_1961</name>
</gene>
<keyword evidence="2" id="KW-0238">DNA-binding</keyword>
<keyword evidence="6" id="KW-1185">Reference proteome</keyword>
<dbReference type="OrthoDB" id="9803630at2"/>
<dbReference type="PANTHER" id="PTHR44688">
    <property type="entry name" value="DNA-BINDING TRANSCRIPTIONAL ACTIVATOR DEVR_DOSR"/>
    <property type="match status" value="1"/>
</dbReference>
<dbReference type="InterPro" id="IPR005143">
    <property type="entry name" value="TF_LuxR_autoind-bd_dom"/>
</dbReference>
<dbReference type="InterPro" id="IPR036388">
    <property type="entry name" value="WH-like_DNA-bd_sf"/>
</dbReference>
<dbReference type="Proteomes" id="UP000199101">
    <property type="component" value="Unassembled WGS sequence"/>
</dbReference>
<evidence type="ECO:0000256" key="3">
    <source>
        <dbReference type="ARBA" id="ARBA00023163"/>
    </source>
</evidence>
<dbReference type="Pfam" id="PF00196">
    <property type="entry name" value="GerE"/>
    <property type="match status" value="1"/>
</dbReference>
<sequence>MLTGSRQSHCLSEIAQANDIDELRQFLFKFCSLYGLANAAFHVTQIAALSQQNPLLLLTYPPEWVETYIAHDYFSIDPVVQAGRNGFLPFDWSTLDLKSPQSISFFREAEAFDVGRYGLTLVVRGPHGERSLFTVTSNLKSGDWEQLRNSIIGDLQVIAYYLHEQSLIVSGLREQSIGRRLSKRETECLELLAHGLLPKQITSILGISESAVRLYLSSGRRKLHVSTTNQAIAKAISLELIKS</sequence>
<organism evidence="5 6">
    <name type="scientific">Rhizobium multihospitium</name>
    <dbReference type="NCBI Taxonomy" id="410764"/>
    <lineage>
        <taxon>Bacteria</taxon>
        <taxon>Pseudomonadati</taxon>
        <taxon>Pseudomonadota</taxon>
        <taxon>Alphaproteobacteria</taxon>
        <taxon>Hyphomicrobiales</taxon>
        <taxon>Rhizobiaceae</taxon>
        <taxon>Rhizobium/Agrobacterium group</taxon>
        <taxon>Rhizobium</taxon>
    </lineage>
</organism>
<dbReference type="Pfam" id="PF03472">
    <property type="entry name" value="Autoind_bind"/>
    <property type="match status" value="1"/>
</dbReference>
<name>A0A1C3UDE3_9HYPH</name>
<dbReference type="STRING" id="410764.GA0061103_1961"/>
<reference evidence="6" key="1">
    <citation type="submission" date="2016-08" db="EMBL/GenBank/DDBJ databases">
        <authorList>
            <person name="Varghese N."/>
            <person name="Submissions Spin"/>
        </authorList>
    </citation>
    <scope>NUCLEOTIDE SEQUENCE [LARGE SCALE GENOMIC DNA]</scope>
    <source>
        <strain evidence="6">HAMBI 2975</strain>
    </source>
</reference>
<dbReference type="InterPro" id="IPR016032">
    <property type="entry name" value="Sig_transdc_resp-reg_C-effctor"/>
</dbReference>
<dbReference type="GO" id="GO:0006355">
    <property type="term" value="P:regulation of DNA-templated transcription"/>
    <property type="evidence" value="ECO:0007669"/>
    <property type="project" value="InterPro"/>
</dbReference>
<dbReference type="PRINTS" id="PR00038">
    <property type="entry name" value="HTHLUXR"/>
</dbReference>
<accession>A0A1C3UDE3</accession>
<dbReference type="PANTHER" id="PTHR44688:SF16">
    <property type="entry name" value="DNA-BINDING TRANSCRIPTIONAL ACTIVATOR DEVR_DOSR"/>
    <property type="match status" value="1"/>
</dbReference>
<dbReference type="SUPFAM" id="SSF46894">
    <property type="entry name" value="C-terminal effector domain of the bipartite response regulators"/>
    <property type="match status" value="1"/>
</dbReference>
<dbReference type="SMART" id="SM00421">
    <property type="entry name" value="HTH_LUXR"/>
    <property type="match status" value="1"/>
</dbReference>
<evidence type="ECO:0000259" key="4">
    <source>
        <dbReference type="PROSITE" id="PS50043"/>
    </source>
</evidence>
<dbReference type="GO" id="GO:0003677">
    <property type="term" value="F:DNA binding"/>
    <property type="evidence" value="ECO:0007669"/>
    <property type="project" value="UniProtKB-KW"/>
</dbReference>
<evidence type="ECO:0000256" key="1">
    <source>
        <dbReference type="ARBA" id="ARBA00023015"/>
    </source>
</evidence>
<dbReference type="CDD" id="cd06170">
    <property type="entry name" value="LuxR_C_like"/>
    <property type="match status" value="1"/>
</dbReference>
<evidence type="ECO:0000256" key="2">
    <source>
        <dbReference type="ARBA" id="ARBA00023125"/>
    </source>
</evidence>
<dbReference type="AlphaFoldDB" id="A0A1C3UDE3"/>
<dbReference type="InterPro" id="IPR000792">
    <property type="entry name" value="Tscrpt_reg_LuxR_C"/>
</dbReference>
<feature type="domain" description="HTH luxR-type" evidence="4">
    <location>
        <begin position="174"/>
        <end position="239"/>
    </location>
</feature>
<dbReference type="Gene3D" id="3.30.450.80">
    <property type="entry name" value="Transcription factor LuxR-like, autoinducer-binding domain"/>
    <property type="match status" value="1"/>
</dbReference>
<proteinExistence type="predicted"/>
<evidence type="ECO:0000313" key="5">
    <source>
        <dbReference type="EMBL" id="SCB13482.1"/>
    </source>
</evidence>
<dbReference type="InterPro" id="IPR036693">
    <property type="entry name" value="TF_LuxR_autoind-bd_dom_sf"/>
</dbReference>
<evidence type="ECO:0000313" key="6">
    <source>
        <dbReference type="Proteomes" id="UP000199101"/>
    </source>
</evidence>
<protein>
    <submittedName>
        <fullName evidence="5">Transcriptional regulator, LuxR family</fullName>
    </submittedName>
</protein>